<dbReference type="InterPro" id="IPR001761">
    <property type="entry name" value="Peripla_BP/Lac1_sug-bd_dom"/>
</dbReference>
<keyword evidence="1" id="KW-0805">Transcription regulation</keyword>
<keyword evidence="3" id="KW-0804">Transcription</keyword>
<dbReference type="EMBL" id="BONQ01000090">
    <property type="protein sequence ID" value="GIG47876.1"/>
    <property type="molecule type" value="Genomic_DNA"/>
</dbReference>
<reference evidence="5" key="1">
    <citation type="submission" date="2021-01" db="EMBL/GenBank/DDBJ databases">
        <title>Whole genome shotgun sequence of Dactylosporangium siamense NBRC 106093.</title>
        <authorList>
            <person name="Komaki H."/>
            <person name="Tamura T."/>
        </authorList>
    </citation>
    <scope>NUCLEOTIDE SEQUENCE</scope>
    <source>
        <strain evidence="5">NBRC 106093</strain>
    </source>
</reference>
<dbReference type="AlphaFoldDB" id="A0A919UDG4"/>
<evidence type="ECO:0000256" key="3">
    <source>
        <dbReference type="ARBA" id="ARBA00023163"/>
    </source>
</evidence>
<name>A0A919UDG4_9ACTN</name>
<evidence type="ECO:0000313" key="5">
    <source>
        <dbReference type="EMBL" id="GIG47876.1"/>
    </source>
</evidence>
<sequence>MRDVAVLAGVSPATVSRVVNDERYIRPETRYAVERAITELGFHRNELARGLRPGQTTETVALLIEDPANPFWSGVTRGAEETARRHQHMLVVGSTGQRFEQERDLLRDLVRRRVDGLLVTPTAHDHVDLHAELARWAPMVFIDRVPQGVPADSVVLDNYGGAREAVAHLTAQGRRRIGYIGGDPAVFTGADRLAGYRRAVEDAGLGYDPVLVSLDNHTVEAARAAATALLDGPAAADAIFADNNRICVGVLHAVAGRDEVGVAGFDDLELVDLLPRPVPLVTYDTVELGRRAAELLFGRIAGETGPTTQVLLPTRLVLRGGRGR</sequence>
<comment type="caution">
    <text evidence="5">The sequence shown here is derived from an EMBL/GenBank/DDBJ whole genome shotgun (WGS) entry which is preliminary data.</text>
</comment>
<dbReference type="Proteomes" id="UP000660611">
    <property type="component" value="Unassembled WGS sequence"/>
</dbReference>
<dbReference type="GO" id="GO:0000976">
    <property type="term" value="F:transcription cis-regulatory region binding"/>
    <property type="evidence" value="ECO:0007669"/>
    <property type="project" value="TreeGrafter"/>
</dbReference>
<dbReference type="SUPFAM" id="SSF47413">
    <property type="entry name" value="lambda repressor-like DNA-binding domains"/>
    <property type="match status" value="1"/>
</dbReference>
<dbReference type="Gene3D" id="1.10.260.40">
    <property type="entry name" value="lambda repressor-like DNA-binding domains"/>
    <property type="match status" value="1"/>
</dbReference>
<dbReference type="InterPro" id="IPR000843">
    <property type="entry name" value="HTH_LacI"/>
</dbReference>
<dbReference type="Gene3D" id="3.40.50.2300">
    <property type="match status" value="2"/>
</dbReference>
<dbReference type="InterPro" id="IPR010982">
    <property type="entry name" value="Lambda_DNA-bd_dom_sf"/>
</dbReference>
<gene>
    <name evidence="5" type="primary">lacI_7</name>
    <name evidence="5" type="ORF">Dsi01nite_059170</name>
</gene>
<proteinExistence type="predicted"/>
<dbReference type="SUPFAM" id="SSF53822">
    <property type="entry name" value="Periplasmic binding protein-like I"/>
    <property type="match status" value="1"/>
</dbReference>
<evidence type="ECO:0000256" key="1">
    <source>
        <dbReference type="ARBA" id="ARBA00023015"/>
    </source>
</evidence>
<accession>A0A919UDG4</accession>
<dbReference type="CDD" id="cd01392">
    <property type="entry name" value="HTH_LacI"/>
    <property type="match status" value="1"/>
</dbReference>
<dbReference type="RefSeq" id="WP_203849594.1">
    <property type="nucleotide sequence ID" value="NZ_BONQ01000090.1"/>
</dbReference>
<keyword evidence="6" id="KW-1185">Reference proteome</keyword>
<dbReference type="PROSITE" id="PS50932">
    <property type="entry name" value="HTH_LACI_2"/>
    <property type="match status" value="1"/>
</dbReference>
<protein>
    <submittedName>
        <fullName evidence="5">LacI family transcriptional regulator</fullName>
    </submittedName>
</protein>
<dbReference type="PROSITE" id="PS00356">
    <property type="entry name" value="HTH_LACI_1"/>
    <property type="match status" value="1"/>
</dbReference>
<evidence type="ECO:0000256" key="2">
    <source>
        <dbReference type="ARBA" id="ARBA00023125"/>
    </source>
</evidence>
<dbReference type="GO" id="GO:0003700">
    <property type="term" value="F:DNA-binding transcription factor activity"/>
    <property type="evidence" value="ECO:0007669"/>
    <property type="project" value="TreeGrafter"/>
</dbReference>
<dbReference type="PANTHER" id="PTHR30146:SF109">
    <property type="entry name" value="HTH-TYPE TRANSCRIPTIONAL REGULATOR GALS"/>
    <property type="match status" value="1"/>
</dbReference>
<dbReference type="Pfam" id="PF00356">
    <property type="entry name" value="LacI"/>
    <property type="match status" value="1"/>
</dbReference>
<dbReference type="Pfam" id="PF00532">
    <property type="entry name" value="Peripla_BP_1"/>
    <property type="match status" value="1"/>
</dbReference>
<dbReference type="PANTHER" id="PTHR30146">
    <property type="entry name" value="LACI-RELATED TRANSCRIPTIONAL REPRESSOR"/>
    <property type="match status" value="1"/>
</dbReference>
<feature type="domain" description="HTH lacI-type" evidence="4">
    <location>
        <begin position="1"/>
        <end position="53"/>
    </location>
</feature>
<organism evidence="5 6">
    <name type="scientific">Dactylosporangium siamense</name>
    <dbReference type="NCBI Taxonomy" id="685454"/>
    <lineage>
        <taxon>Bacteria</taxon>
        <taxon>Bacillati</taxon>
        <taxon>Actinomycetota</taxon>
        <taxon>Actinomycetes</taxon>
        <taxon>Micromonosporales</taxon>
        <taxon>Micromonosporaceae</taxon>
        <taxon>Dactylosporangium</taxon>
    </lineage>
</organism>
<keyword evidence="2" id="KW-0238">DNA-binding</keyword>
<evidence type="ECO:0000313" key="6">
    <source>
        <dbReference type="Proteomes" id="UP000660611"/>
    </source>
</evidence>
<dbReference type="InterPro" id="IPR028082">
    <property type="entry name" value="Peripla_BP_I"/>
</dbReference>
<dbReference type="CDD" id="cd06267">
    <property type="entry name" value="PBP1_LacI_sugar_binding-like"/>
    <property type="match status" value="1"/>
</dbReference>
<evidence type="ECO:0000259" key="4">
    <source>
        <dbReference type="PROSITE" id="PS50932"/>
    </source>
</evidence>
<dbReference type="SMART" id="SM00354">
    <property type="entry name" value="HTH_LACI"/>
    <property type="match status" value="1"/>
</dbReference>